<name>A0A815SQ99_ADIRI</name>
<protein>
    <submittedName>
        <fullName evidence="1">Uncharacterized protein</fullName>
    </submittedName>
</protein>
<feature type="non-terminal residue" evidence="1">
    <location>
        <position position="162"/>
    </location>
</feature>
<comment type="caution">
    <text evidence="1">The sequence shown here is derived from an EMBL/GenBank/DDBJ whole genome shotgun (WGS) entry which is preliminary data.</text>
</comment>
<accession>A0A815SQ99</accession>
<evidence type="ECO:0000313" key="2">
    <source>
        <dbReference type="Proteomes" id="UP000663828"/>
    </source>
</evidence>
<proteinExistence type="predicted"/>
<dbReference type="AlphaFoldDB" id="A0A815SQ99"/>
<gene>
    <name evidence="1" type="ORF">XAT740_LOCUS39185</name>
</gene>
<organism evidence="1 2">
    <name type="scientific">Adineta ricciae</name>
    <name type="common">Rotifer</name>
    <dbReference type="NCBI Taxonomy" id="249248"/>
    <lineage>
        <taxon>Eukaryota</taxon>
        <taxon>Metazoa</taxon>
        <taxon>Spiralia</taxon>
        <taxon>Gnathifera</taxon>
        <taxon>Rotifera</taxon>
        <taxon>Eurotatoria</taxon>
        <taxon>Bdelloidea</taxon>
        <taxon>Adinetida</taxon>
        <taxon>Adinetidae</taxon>
        <taxon>Adineta</taxon>
    </lineage>
</organism>
<dbReference type="Proteomes" id="UP000663828">
    <property type="component" value="Unassembled WGS sequence"/>
</dbReference>
<evidence type="ECO:0000313" key="1">
    <source>
        <dbReference type="EMBL" id="CAF1492797.1"/>
    </source>
</evidence>
<dbReference type="SUPFAM" id="SSF51197">
    <property type="entry name" value="Clavaminate synthase-like"/>
    <property type="match status" value="1"/>
</dbReference>
<dbReference type="PANTHER" id="PTHR31630">
    <property type="entry name" value="PHYTANOYL-COA DIOXYGENASE-RELATED-RELATED"/>
    <property type="match status" value="1"/>
</dbReference>
<sequence>MSNSDTEKESSCITAFPDDEGFTKSFSIKENTGFMEFFQKYGFVVIRDIVDSQSQIENTVDEIWNLLRVLNSKIDKNDSSTWEDTNWPIQMGLKDGGFISHMSDVATKMCWENRQHPNIVKLFQILLQQDDLWVKFDRYGFMRPTKDIPFTNKDNNSITIED</sequence>
<reference evidence="1" key="1">
    <citation type="submission" date="2021-02" db="EMBL/GenBank/DDBJ databases">
        <authorList>
            <person name="Nowell W R."/>
        </authorList>
    </citation>
    <scope>NUCLEOTIDE SEQUENCE</scope>
</reference>
<dbReference type="PANTHER" id="PTHR31630:SF6">
    <property type="entry name" value="PHYTANOYL-COA DIOXYGENASE-RELATED"/>
    <property type="match status" value="1"/>
</dbReference>
<dbReference type="EMBL" id="CAJNOR010004314">
    <property type="protein sequence ID" value="CAF1492797.1"/>
    <property type="molecule type" value="Genomic_DNA"/>
</dbReference>
<keyword evidence="2" id="KW-1185">Reference proteome</keyword>